<reference evidence="2" key="1">
    <citation type="submission" date="2023-05" db="EMBL/GenBank/DDBJ databases">
        <authorList>
            <person name="Zhang X."/>
        </authorList>
    </citation>
    <scope>NUCLEOTIDE SEQUENCE</scope>
    <source>
        <strain evidence="2">BD1B2-1</strain>
    </source>
</reference>
<proteinExistence type="predicted"/>
<keyword evidence="1" id="KW-0472">Membrane</keyword>
<evidence type="ECO:0000313" key="2">
    <source>
        <dbReference type="EMBL" id="MDJ1500505.1"/>
    </source>
</evidence>
<comment type="caution">
    <text evidence="2">The sequence shown here is derived from an EMBL/GenBank/DDBJ whole genome shotgun (WGS) entry which is preliminary data.</text>
</comment>
<keyword evidence="1" id="KW-0812">Transmembrane</keyword>
<feature type="transmembrane region" description="Helical" evidence="1">
    <location>
        <begin position="104"/>
        <end position="125"/>
    </location>
</feature>
<dbReference type="AlphaFoldDB" id="A0AAE3UCV0"/>
<dbReference type="EMBL" id="JASJOU010000002">
    <property type="protein sequence ID" value="MDJ1500505.1"/>
    <property type="molecule type" value="Genomic_DNA"/>
</dbReference>
<dbReference type="RefSeq" id="WP_314510036.1">
    <property type="nucleotide sequence ID" value="NZ_JASJOU010000002.1"/>
</dbReference>
<name>A0AAE3UCV0_9BACT</name>
<evidence type="ECO:0008006" key="4">
    <source>
        <dbReference type="Google" id="ProtNLM"/>
    </source>
</evidence>
<keyword evidence="3" id="KW-1185">Reference proteome</keyword>
<dbReference type="Proteomes" id="UP001232063">
    <property type="component" value="Unassembled WGS sequence"/>
</dbReference>
<accession>A0AAE3UCV0</accession>
<evidence type="ECO:0000256" key="1">
    <source>
        <dbReference type="SAM" id="Phobius"/>
    </source>
</evidence>
<gene>
    <name evidence="2" type="ORF">QNI22_07610</name>
</gene>
<organism evidence="2 3">
    <name type="scientific">Xanthocytophaga agilis</name>
    <dbReference type="NCBI Taxonomy" id="3048010"/>
    <lineage>
        <taxon>Bacteria</taxon>
        <taxon>Pseudomonadati</taxon>
        <taxon>Bacteroidota</taxon>
        <taxon>Cytophagia</taxon>
        <taxon>Cytophagales</taxon>
        <taxon>Rhodocytophagaceae</taxon>
        <taxon>Xanthocytophaga</taxon>
    </lineage>
</organism>
<keyword evidence="1" id="KW-1133">Transmembrane helix</keyword>
<evidence type="ECO:0000313" key="3">
    <source>
        <dbReference type="Proteomes" id="UP001232063"/>
    </source>
</evidence>
<feature type="transmembrane region" description="Helical" evidence="1">
    <location>
        <begin position="224"/>
        <end position="245"/>
    </location>
</feature>
<sequence length="246" mass="29142">MDWDISLLNPTEVDRFGVKYKYTQATLTDIRTIDMKVKSELPTYAFYYRFQFKNQSFTGVSFQEENKRNLPHIGDTLKIQYVVSNPASSCVLGMRTRSGNLQSIFISWFMLLFGIGALFICFWLGKRHNYLMQYGHLAVGKFDQQIETSDSGGDKYYEVQYQFVAFNRQFYYATQKSYFPVYEEDVVILYKEENPQYNKILQVHKLYEEYDENFQPLSASWDEIFFHSCIPVGMFIGLIYIYIVYC</sequence>
<protein>
    <recommendedName>
        <fullName evidence="4">DUF3592 domain-containing protein</fullName>
    </recommendedName>
</protein>